<dbReference type="EMBL" id="LT614633">
    <property type="protein sequence ID" value="SCN24054.1"/>
    <property type="molecule type" value="Genomic_DNA"/>
</dbReference>
<feature type="region of interest" description="Disordered" evidence="1">
    <location>
        <begin position="281"/>
        <end position="310"/>
    </location>
</feature>
<dbReference type="Proteomes" id="UP000516480">
    <property type="component" value="Chromosome 7"/>
</dbReference>
<name>A0A113RCF4_PLABE</name>
<dbReference type="Proteomes" id="UP000219860">
    <property type="component" value="Chromosome 7"/>
</dbReference>
<gene>
    <name evidence="2" type="ORF">PBK173_000135700</name>
    <name evidence="4" type="ORF">PBNK65E_000129200</name>
    <name evidence="3" type="ORF">PBNK65NY_000128700</name>
    <name evidence="6" type="ORF">PBSP11A_000128700</name>
    <name evidence="5" type="ORF">PBSP11RLL_000128600</name>
</gene>
<protein>
    <submittedName>
        <fullName evidence="2">Uncharacterized protein</fullName>
    </submittedName>
</protein>
<evidence type="ECO:0000313" key="9">
    <source>
        <dbReference type="Proteomes" id="UP000219974"/>
    </source>
</evidence>
<evidence type="ECO:0000313" key="5">
    <source>
        <dbReference type="EMBL" id="SCO59372.1"/>
    </source>
</evidence>
<dbReference type="AlphaFoldDB" id="A0A113RCF4"/>
<dbReference type="Proteomes" id="UP000069549">
    <property type="component" value="Chromosome 7"/>
</dbReference>
<evidence type="ECO:0000313" key="11">
    <source>
        <dbReference type="Proteomes" id="UP000516480"/>
    </source>
</evidence>
<dbReference type="Proteomes" id="UP000220214">
    <property type="component" value="Chromosome 7"/>
</dbReference>
<dbReference type="EMBL" id="LT608255">
    <property type="protein sequence ID" value="SCO60521.1"/>
    <property type="molecule type" value="Genomic_DNA"/>
</dbReference>
<sequence length="321" mass="37204">MGPNCVAIKPIENYPYANFADVNKIREAPHVHDSIKNMQLKIAGLMNQKKNENALKKNVNFNMSPQTKNDIGKKKFSIENSAIAEILNNKLFQRNSCPNISTPNNNKSIDKEPILGKSPKSFTQPKTSNINKVIDENYKKKLIAALQSRNNKYDDTKNIACDNTEENNNIDTKNINNTLNNRIENISINKSRYSDCTHISSDHEENNICINQFQDNKSYKDPNLVKNETKDLLYFKNKNTLTDDSTCTPDEENSNNELLKKKNTHFFFNFFNLKKKKNRNFKNEDIKKSDSNEDKHKSPKDPNSFIPPKKNKRSLKYFFFH</sequence>
<feature type="compositionally biased region" description="Polar residues" evidence="1">
    <location>
        <begin position="98"/>
        <end position="107"/>
    </location>
</feature>
<accession>A0A113RCF4</accession>
<evidence type="ECO:0000313" key="6">
    <source>
        <dbReference type="EMBL" id="SCO60521.1"/>
    </source>
</evidence>
<proteinExistence type="predicted"/>
<dbReference type="EMBL" id="LT608271">
    <property type="protein sequence ID" value="SCO59372.1"/>
    <property type="molecule type" value="Genomic_DNA"/>
</dbReference>
<dbReference type="EMBL" id="LT160027">
    <property type="protein sequence ID" value="CXI26097.1"/>
    <property type="molecule type" value="Genomic_DNA"/>
</dbReference>
<feature type="compositionally biased region" description="Basic and acidic residues" evidence="1">
    <location>
        <begin position="281"/>
        <end position="300"/>
    </location>
</feature>
<evidence type="ECO:0000313" key="4">
    <source>
        <dbReference type="EMBL" id="SCN24054.1"/>
    </source>
</evidence>
<evidence type="ECO:0000313" key="3">
    <source>
        <dbReference type="EMBL" id="SCM20468.1"/>
    </source>
</evidence>
<dbReference type="Proteomes" id="UP000219974">
    <property type="component" value="Chromosome 7"/>
</dbReference>
<dbReference type="EMBL" id="LT608143">
    <property type="protein sequence ID" value="SCM20468.1"/>
    <property type="molecule type" value="Genomic_DNA"/>
</dbReference>
<evidence type="ECO:0000313" key="8">
    <source>
        <dbReference type="Proteomes" id="UP000219860"/>
    </source>
</evidence>
<dbReference type="OrthoDB" id="372675at2759"/>
<reference evidence="2 7" key="1">
    <citation type="submission" date="2016-02" db="EMBL/GenBank/DDBJ databases">
        <authorList>
            <consortium name="Pathogen Informatics"/>
        </authorList>
    </citation>
    <scope>NUCLEOTIDE SEQUENCE [LARGE SCALE GENOMIC DNA]</scope>
    <source>
        <strain evidence="2 7">K173</strain>
        <strain evidence="3 11">NK65 ny</strain>
        <strain evidence="4 10">NK65e</strain>
        <strain evidence="6 8">SP11 Antwerpcl1</strain>
        <strain evidence="5 9">SP11 RLL</strain>
    </source>
</reference>
<dbReference type="OMA" id="MKSCAYS"/>
<evidence type="ECO:0000313" key="2">
    <source>
        <dbReference type="EMBL" id="CXI26097.1"/>
    </source>
</evidence>
<feature type="region of interest" description="Disordered" evidence="1">
    <location>
        <begin position="98"/>
        <end position="126"/>
    </location>
</feature>
<evidence type="ECO:0000313" key="7">
    <source>
        <dbReference type="Proteomes" id="UP000069549"/>
    </source>
</evidence>
<evidence type="ECO:0000256" key="1">
    <source>
        <dbReference type="SAM" id="MobiDB-lite"/>
    </source>
</evidence>
<evidence type="ECO:0000313" key="10">
    <source>
        <dbReference type="Proteomes" id="UP000220214"/>
    </source>
</evidence>
<organism evidence="2 7">
    <name type="scientific">Plasmodium berghei</name>
    <dbReference type="NCBI Taxonomy" id="5821"/>
    <lineage>
        <taxon>Eukaryota</taxon>
        <taxon>Sar</taxon>
        <taxon>Alveolata</taxon>
        <taxon>Apicomplexa</taxon>
        <taxon>Aconoidasida</taxon>
        <taxon>Haemosporida</taxon>
        <taxon>Plasmodiidae</taxon>
        <taxon>Plasmodium</taxon>
        <taxon>Plasmodium (Vinckeia)</taxon>
    </lineage>
</organism>
<dbReference type="VEuPathDB" id="PlasmoDB:PBANKA_0716400"/>